<dbReference type="Pfam" id="PF00565">
    <property type="entry name" value="SNase"/>
    <property type="match status" value="1"/>
</dbReference>
<evidence type="ECO:0000256" key="3">
    <source>
        <dbReference type="ARBA" id="ARBA00022801"/>
    </source>
</evidence>
<protein>
    <submittedName>
        <fullName evidence="5">Endonuclease YncB, thermonuclease family</fullName>
    </submittedName>
</protein>
<reference evidence="5 6" key="1">
    <citation type="submission" date="2016-11" db="EMBL/GenBank/DDBJ databases">
        <authorList>
            <person name="Jaros S."/>
            <person name="Januszkiewicz K."/>
            <person name="Wedrychowicz H."/>
        </authorList>
    </citation>
    <scope>NUCLEOTIDE SEQUENCE [LARGE SCALE GENOMIC DNA]</scope>
    <source>
        <strain evidence="5 6">DSM 18899</strain>
    </source>
</reference>
<dbReference type="OrthoDB" id="9805504at2"/>
<dbReference type="GO" id="GO:0004519">
    <property type="term" value="F:endonuclease activity"/>
    <property type="evidence" value="ECO:0007669"/>
    <property type="project" value="UniProtKB-KW"/>
</dbReference>
<evidence type="ECO:0000256" key="2">
    <source>
        <dbReference type="ARBA" id="ARBA00022759"/>
    </source>
</evidence>
<gene>
    <name evidence="5" type="ORF">SAMN02745887_01479</name>
</gene>
<dbReference type="AlphaFoldDB" id="A0A1K2HEH8"/>
<accession>A0A1K2HEH8</accession>
<dbReference type="InterPro" id="IPR016071">
    <property type="entry name" value="Staphylococal_nuclease_OB-fold"/>
</dbReference>
<keyword evidence="6" id="KW-1185">Reference proteome</keyword>
<dbReference type="Gene3D" id="2.40.50.90">
    <property type="match status" value="1"/>
</dbReference>
<dbReference type="SUPFAM" id="SSF50199">
    <property type="entry name" value="Staphylococcal nuclease"/>
    <property type="match status" value="1"/>
</dbReference>
<dbReference type="PANTHER" id="PTHR12302:SF3">
    <property type="entry name" value="SERINE_THREONINE-PROTEIN KINASE 31"/>
    <property type="match status" value="1"/>
</dbReference>
<keyword evidence="2 5" id="KW-0255">Endonuclease</keyword>
<dbReference type="GO" id="GO:0016787">
    <property type="term" value="F:hydrolase activity"/>
    <property type="evidence" value="ECO:0007669"/>
    <property type="project" value="UniProtKB-KW"/>
</dbReference>
<dbReference type="EMBL" id="FPKR01000005">
    <property type="protein sequence ID" value="SFZ75155.1"/>
    <property type="molecule type" value="Genomic_DNA"/>
</dbReference>
<dbReference type="PROSITE" id="PS50830">
    <property type="entry name" value="TNASE_3"/>
    <property type="match status" value="1"/>
</dbReference>
<proteinExistence type="predicted"/>
<dbReference type="Proteomes" id="UP000186513">
    <property type="component" value="Unassembled WGS sequence"/>
</dbReference>
<dbReference type="RefSeq" id="WP_084658310.1">
    <property type="nucleotide sequence ID" value="NZ_FPKR01000005.1"/>
</dbReference>
<evidence type="ECO:0000256" key="1">
    <source>
        <dbReference type="ARBA" id="ARBA00022722"/>
    </source>
</evidence>
<sequence length="191" mass="21337">MRLFELLLRLFTARGWAGRLSALAALAVAGYALWQGELSARPLDAALSASLQGRVVGVQDGDTLELLDASSQTHRVRLAFIDAPEHAQPYGTRARQHLAQLVFGKPITVKVNGEDKYGRVLGEVSQAGRDISAEQLAAGLAWHYVHYAQRDQAPAHFQRYQQLQTEARQQGVGLWQQARPQAPWDYRQQRR</sequence>
<evidence type="ECO:0000259" key="4">
    <source>
        <dbReference type="PROSITE" id="PS50830"/>
    </source>
</evidence>
<name>A0A1K2HEH8_9NEIS</name>
<dbReference type="GO" id="GO:0003676">
    <property type="term" value="F:nucleic acid binding"/>
    <property type="evidence" value="ECO:0007669"/>
    <property type="project" value="InterPro"/>
</dbReference>
<dbReference type="PANTHER" id="PTHR12302">
    <property type="entry name" value="EBNA2 BINDING PROTEIN P100"/>
    <property type="match status" value="1"/>
</dbReference>
<dbReference type="InterPro" id="IPR035437">
    <property type="entry name" value="SNase_OB-fold_sf"/>
</dbReference>
<organism evidence="5 6">
    <name type="scientific">Chitinimonas taiwanensis DSM 18899</name>
    <dbReference type="NCBI Taxonomy" id="1121279"/>
    <lineage>
        <taxon>Bacteria</taxon>
        <taxon>Pseudomonadati</taxon>
        <taxon>Pseudomonadota</taxon>
        <taxon>Betaproteobacteria</taxon>
        <taxon>Neisseriales</taxon>
        <taxon>Chitinibacteraceae</taxon>
        <taxon>Chitinimonas</taxon>
    </lineage>
</organism>
<evidence type="ECO:0000313" key="6">
    <source>
        <dbReference type="Proteomes" id="UP000186513"/>
    </source>
</evidence>
<dbReference type="InterPro" id="IPR002071">
    <property type="entry name" value="Thermonucl_AS"/>
</dbReference>
<keyword evidence="1" id="KW-0540">Nuclease</keyword>
<evidence type="ECO:0000313" key="5">
    <source>
        <dbReference type="EMBL" id="SFZ75155.1"/>
    </source>
</evidence>
<keyword evidence="3" id="KW-0378">Hydrolase</keyword>
<dbReference type="STRING" id="1121279.SAMN02745887_01479"/>
<feature type="domain" description="TNase-like" evidence="4">
    <location>
        <begin position="49"/>
        <end position="177"/>
    </location>
</feature>
<dbReference type="SMART" id="SM00318">
    <property type="entry name" value="SNc"/>
    <property type="match status" value="1"/>
</dbReference>
<dbReference type="PROSITE" id="PS01123">
    <property type="entry name" value="TNASE_1"/>
    <property type="match status" value="1"/>
</dbReference>